<reference evidence="2 3" key="1">
    <citation type="submission" date="2020-09" db="EMBL/GenBank/DDBJ databases">
        <title>De no assembly of potato wild relative species, Solanum commersonii.</title>
        <authorList>
            <person name="Cho K."/>
        </authorList>
    </citation>
    <scope>NUCLEOTIDE SEQUENCE [LARGE SCALE GENOMIC DNA]</scope>
    <source>
        <strain evidence="2">LZ3.2</strain>
        <tissue evidence="2">Leaf</tissue>
    </source>
</reference>
<keyword evidence="1" id="KW-0732">Signal</keyword>
<accession>A0A9J5Y6A5</accession>
<evidence type="ECO:0000313" key="3">
    <source>
        <dbReference type="Proteomes" id="UP000824120"/>
    </source>
</evidence>
<dbReference type="Proteomes" id="UP000824120">
    <property type="component" value="Chromosome 7"/>
</dbReference>
<proteinExistence type="predicted"/>
<evidence type="ECO:0000313" key="2">
    <source>
        <dbReference type="EMBL" id="KAG5595693.1"/>
    </source>
</evidence>
<name>A0A9J5Y6A5_SOLCO</name>
<organism evidence="2 3">
    <name type="scientific">Solanum commersonii</name>
    <name type="common">Commerson's wild potato</name>
    <name type="synonym">Commerson's nightshade</name>
    <dbReference type="NCBI Taxonomy" id="4109"/>
    <lineage>
        <taxon>Eukaryota</taxon>
        <taxon>Viridiplantae</taxon>
        <taxon>Streptophyta</taxon>
        <taxon>Embryophyta</taxon>
        <taxon>Tracheophyta</taxon>
        <taxon>Spermatophyta</taxon>
        <taxon>Magnoliopsida</taxon>
        <taxon>eudicotyledons</taxon>
        <taxon>Gunneridae</taxon>
        <taxon>Pentapetalae</taxon>
        <taxon>asterids</taxon>
        <taxon>lamiids</taxon>
        <taxon>Solanales</taxon>
        <taxon>Solanaceae</taxon>
        <taxon>Solanoideae</taxon>
        <taxon>Solaneae</taxon>
        <taxon>Solanum</taxon>
    </lineage>
</organism>
<keyword evidence="3" id="KW-1185">Reference proteome</keyword>
<sequence>MTIILFFILIKNDLSGPDRNGTRMNRDEPVSVYWYQIMISFSFMYRFNVSHPVPNTIGPKRTRMVPDSNTICRVLVSYVIQI</sequence>
<gene>
    <name evidence="2" type="ORF">H5410_036925</name>
</gene>
<evidence type="ECO:0000256" key="1">
    <source>
        <dbReference type="SAM" id="SignalP"/>
    </source>
</evidence>
<comment type="caution">
    <text evidence="2">The sequence shown here is derived from an EMBL/GenBank/DDBJ whole genome shotgun (WGS) entry which is preliminary data.</text>
</comment>
<dbReference type="AlphaFoldDB" id="A0A9J5Y6A5"/>
<feature type="signal peptide" evidence="1">
    <location>
        <begin position="1"/>
        <end position="15"/>
    </location>
</feature>
<dbReference type="EMBL" id="JACXVP010000007">
    <property type="protein sequence ID" value="KAG5595693.1"/>
    <property type="molecule type" value="Genomic_DNA"/>
</dbReference>
<protein>
    <submittedName>
        <fullName evidence="2">Uncharacterized protein</fullName>
    </submittedName>
</protein>
<feature type="chain" id="PRO_5039953834" evidence="1">
    <location>
        <begin position="16"/>
        <end position="82"/>
    </location>
</feature>